<dbReference type="InterPro" id="IPR045428">
    <property type="entry name" value="EACC1"/>
</dbReference>
<sequence length="122" mass="13027">MQLVLELADDEVGRETSALYQWLLRERALRGHAQVTSGSAQAGDAMGSAVEWVNVVVANAIALGSLLTTLATWRATRPSAPTVRIEVNGVTVAVDRGDPEFIALLTERLREAGDRRPSGGDS</sequence>
<reference evidence="1 2" key="1">
    <citation type="submission" date="2024-10" db="EMBL/GenBank/DDBJ databases">
        <title>The Natural Products Discovery Center: Release of the First 8490 Sequenced Strains for Exploring Actinobacteria Biosynthetic Diversity.</title>
        <authorList>
            <person name="Kalkreuter E."/>
            <person name="Kautsar S.A."/>
            <person name="Yang D."/>
            <person name="Bader C.D."/>
            <person name="Teijaro C.N."/>
            <person name="Fluegel L."/>
            <person name="Davis C.M."/>
            <person name="Simpson J.R."/>
            <person name="Lauterbach L."/>
            <person name="Steele A.D."/>
            <person name="Gui C."/>
            <person name="Meng S."/>
            <person name="Li G."/>
            <person name="Viehrig K."/>
            <person name="Ye F."/>
            <person name="Su P."/>
            <person name="Kiefer A.F."/>
            <person name="Nichols A."/>
            <person name="Cepeda A.J."/>
            <person name="Yan W."/>
            <person name="Fan B."/>
            <person name="Jiang Y."/>
            <person name="Adhikari A."/>
            <person name="Zheng C.-J."/>
            <person name="Schuster L."/>
            <person name="Cowan T.M."/>
            <person name="Smanski M.J."/>
            <person name="Chevrette M.G."/>
            <person name="De Carvalho L.P.S."/>
            <person name="Shen B."/>
        </authorList>
    </citation>
    <scope>NUCLEOTIDE SEQUENCE [LARGE SCALE GENOMIC DNA]</scope>
    <source>
        <strain evidence="1 2">NPDC020327</strain>
    </source>
</reference>
<gene>
    <name evidence="1" type="ORF">ACH429_03460</name>
</gene>
<organism evidence="1 2">
    <name type="scientific">Streptomyces pathocidini</name>
    <dbReference type="NCBI Taxonomy" id="1650571"/>
    <lineage>
        <taxon>Bacteria</taxon>
        <taxon>Bacillati</taxon>
        <taxon>Actinomycetota</taxon>
        <taxon>Actinomycetes</taxon>
        <taxon>Kitasatosporales</taxon>
        <taxon>Streptomycetaceae</taxon>
        <taxon>Streptomyces</taxon>
    </lineage>
</organism>
<dbReference type="RefSeq" id="WP_055472090.1">
    <property type="nucleotide sequence ID" value="NZ_JBIRWE010000001.1"/>
</dbReference>
<dbReference type="Pfam" id="PF19953">
    <property type="entry name" value="EACC1"/>
    <property type="match status" value="1"/>
</dbReference>
<evidence type="ECO:0000313" key="2">
    <source>
        <dbReference type="Proteomes" id="UP001611548"/>
    </source>
</evidence>
<protein>
    <submittedName>
        <fullName evidence="1">Uncharacterized protein</fullName>
    </submittedName>
</protein>
<accession>A0ABW7UKI5</accession>
<proteinExistence type="predicted"/>
<keyword evidence="2" id="KW-1185">Reference proteome</keyword>
<dbReference type="EMBL" id="JBIRWE010000001">
    <property type="protein sequence ID" value="MFI1963188.1"/>
    <property type="molecule type" value="Genomic_DNA"/>
</dbReference>
<evidence type="ECO:0000313" key="1">
    <source>
        <dbReference type="EMBL" id="MFI1963188.1"/>
    </source>
</evidence>
<comment type="caution">
    <text evidence="1">The sequence shown here is derived from an EMBL/GenBank/DDBJ whole genome shotgun (WGS) entry which is preliminary data.</text>
</comment>
<dbReference type="Proteomes" id="UP001611548">
    <property type="component" value="Unassembled WGS sequence"/>
</dbReference>
<name>A0ABW7UKI5_9ACTN</name>